<dbReference type="SUPFAM" id="SSF53850">
    <property type="entry name" value="Periplasmic binding protein-like II"/>
    <property type="match status" value="1"/>
</dbReference>
<dbReference type="PANTHER" id="PTHR30006">
    <property type="entry name" value="THIAMINE-BINDING PERIPLASMIC PROTEIN-RELATED"/>
    <property type="match status" value="1"/>
</dbReference>
<protein>
    <submittedName>
        <fullName evidence="2">Extracellular solute-binding protein</fullName>
    </submittedName>
</protein>
<dbReference type="Proteomes" id="UP001202922">
    <property type="component" value="Unassembled WGS sequence"/>
</dbReference>
<reference evidence="2 3" key="1">
    <citation type="submission" date="2022-03" db="EMBL/GenBank/DDBJ databases">
        <title>Sinomonas sp. isolated from a soil.</title>
        <authorList>
            <person name="Han J."/>
            <person name="Kim D.-U."/>
        </authorList>
    </citation>
    <scope>NUCLEOTIDE SEQUENCE [LARGE SCALE GENOMIC DNA]</scope>
    <source>
        <strain evidence="2 3">5-5</strain>
    </source>
</reference>
<proteinExistence type="predicted"/>
<evidence type="ECO:0000256" key="1">
    <source>
        <dbReference type="ARBA" id="ARBA00022729"/>
    </source>
</evidence>
<dbReference type="Gene3D" id="3.40.190.10">
    <property type="entry name" value="Periplasmic binding protein-like II"/>
    <property type="match status" value="2"/>
</dbReference>
<sequence length="319" mass="34594">MDAQSSAWNDIVKKANDEGSLTLYTSMGQENAEPKLYAAFKKAYPNIKINLTFLATGDLINKLNQELSGQVKGADAVMHASPGWFADTYKANQFAALQVSPDNQAAGWDKLLNGKSYATWWGFQYVLGYSKSQPTPPADLKALLDANPQAKIGLVSPKASQAAANVYETLRQTYGDGFLDQLAKARYTVYNSNSELSAAFGAGAVDYAYPDQVNTTAPLIAKGAQVAQLVTKNARAGANYNVAVMLNAPHPNAAQVWANFVMSKDGQEAIVQDNAPAGTVPTNVPGAAPWDQVNFLDPSQWTNDKWNAWIAKYWTPRFK</sequence>
<name>A0ABS9U222_9MICC</name>
<evidence type="ECO:0000313" key="2">
    <source>
        <dbReference type="EMBL" id="MCH6470743.1"/>
    </source>
</evidence>
<accession>A0ABS9U222</accession>
<keyword evidence="3" id="KW-1185">Reference proteome</keyword>
<dbReference type="Pfam" id="PF13531">
    <property type="entry name" value="SBP_bac_11"/>
    <property type="match status" value="1"/>
</dbReference>
<comment type="caution">
    <text evidence="2">The sequence shown here is derived from an EMBL/GenBank/DDBJ whole genome shotgun (WGS) entry which is preliminary data.</text>
</comment>
<keyword evidence="1" id="KW-0732">Signal</keyword>
<dbReference type="RefSeq" id="WP_241054260.1">
    <property type="nucleotide sequence ID" value="NZ_JAKZBV010000001.1"/>
</dbReference>
<organism evidence="2 3">
    <name type="scientific">Sinomonas terrae</name>
    <dbReference type="NCBI Taxonomy" id="2908838"/>
    <lineage>
        <taxon>Bacteria</taxon>
        <taxon>Bacillati</taxon>
        <taxon>Actinomycetota</taxon>
        <taxon>Actinomycetes</taxon>
        <taxon>Micrococcales</taxon>
        <taxon>Micrococcaceae</taxon>
        <taxon>Sinomonas</taxon>
    </lineage>
</organism>
<dbReference type="EMBL" id="JAKZBV010000001">
    <property type="protein sequence ID" value="MCH6470743.1"/>
    <property type="molecule type" value="Genomic_DNA"/>
</dbReference>
<gene>
    <name evidence="2" type="ORF">L0M17_12285</name>
</gene>
<evidence type="ECO:0000313" key="3">
    <source>
        <dbReference type="Proteomes" id="UP001202922"/>
    </source>
</evidence>